<evidence type="ECO:0000256" key="2">
    <source>
        <dbReference type="ARBA" id="ARBA00022801"/>
    </source>
</evidence>
<organism evidence="4 5">
    <name type="scientific">Thalassospira lohafexi</name>
    <dbReference type="NCBI Taxonomy" id="744227"/>
    <lineage>
        <taxon>Bacteria</taxon>
        <taxon>Pseudomonadati</taxon>
        <taxon>Pseudomonadota</taxon>
        <taxon>Alphaproteobacteria</taxon>
        <taxon>Rhodospirillales</taxon>
        <taxon>Thalassospiraceae</taxon>
        <taxon>Thalassospira</taxon>
    </lineage>
</organism>
<dbReference type="AlphaFoldDB" id="A0A2N3LAH3"/>
<dbReference type="Gene3D" id="3.40.50.1000">
    <property type="entry name" value="HAD superfamily/HAD-like"/>
    <property type="match status" value="1"/>
</dbReference>
<dbReference type="GO" id="GO:0000287">
    <property type="term" value="F:magnesium ion binding"/>
    <property type="evidence" value="ECO:0007669"/>
    <property type="project" value="TreeGrafter"/>
</dbReference>
<dbReference type="GO" id="GO:0005829">
    <property type="term" value="C:cytosol"/>
    <property type="evidence" value="ECO:0007669"/>
    <property type="project" value="TreeGrafter"/>
</dbReference>
<accession>A0A2N3LAH3</accession>
<dbReference type="InterPro" id="IPR023214">
    <property type="entry name" value="HAD_sf"/>
</dbReference>
<dbReference type="InterPro" id="IPR036412">
    <property type="entry name" value="HAD-like_sf"/>
</dbReference>
<dbReference type="EMBL" id="NXGX01000002">
    <property type="protein sequence ID" value="PKR59727.1"/>
    <property type="molecule type" value="Genomic_DNA"/>
</dbReference>
<protein>
    <submittedName>
        <fullName evidence="4">Mannosyl-3-phosphoglycerate phosphatase</fullName>
    </submittedName>
</protein>
<sequence length="287" mass="30656">MQQTRTIAIFTDLDGTLLDHDDYRWDAARPAIERIRSLSIPLIAVSSKTLAELDHIQMNYGLFDGLIGENGGVISLDGEVEQPGPSSQTIDSARDAIIAAVNVPLGSFRTVPPEMIATETGLTLDDAIRAGQRHCSDPLIWQPSEQDIEIATDIASQFSLKLVKGGRFHTLCGPSNKGAAMKRMLERLVVSGRLGAGDGDGAGDTHATKTAITTIALGDSANDIPMLAAADIAVQIPPKRGIRSEPLLTHSDLRIAPYPGPEGWNAALQSILDQIINTNKKSEVLHG</sequence>
<dbReference type="SUPFAM" id="SSF56784">
    <property type="entry name" value="HAD-like"/>
    <property type="match status" value="1"/>
</dbReference>
<keyword evidence="1" id="KW-0479">Metal-binding</keyword>
<dbReference type="PANTHER" id="PTHR10000:SF8">
    <property type="entry name" value="HAD SUPERFAMILY HYDROLASE-LIKE, TYPE 3"/>
    <property type="match status" value="1"/>
</dbReference>
<evidence type="ECO:0000256" key="3">
    <source>
        <dbReference type="ARBA" id="ARBA00022842"/>
    </source>
</evidence>
<dbReference type="RefSeq" id="WP_101300846.1">
    <property type="nucleotide sequence ID" value="NZ_NXGX01000002.1"/>
</dbReference>
<dbReference type="PANTHER" id="PTHR10000">
    <property type="entry name" value="PHOSPHOSERINE PHOSPHATASE"/>
    <property type="match status" value="1"/>
</dbReference>
<evidence type="ECO:0000313" key="5">
    <source>
        <dbReference type="Proteomes" id="UP000233332"/>
    </source>
</evidence>
<proteinExistence type="predicted"/>
<dbReference type="NCBIfam" id="TIGR01486">
    <property type="entry name" value="HAD-SF-IIB-MPGP"/>
    <property type="match status" value="1"/>
</dbReference>
<keyword evidence="3" id="KW-0460">Magnesium</keyword>
<comment type="caution">
    <text evidence="4">The sequence shown here is derived from an EMBL/GenBank/DDBJ whole genome shotgun (WGS) entry which is preliminary data.</text>
</comment>
<name>A0A2N3LAH3_9PROT</name>
<keyword evidence="2" id="KW-0378">Hydrolase</keyword>
<dbReference type="Proteomes" id="UP000233332">
    <property type="component" value="Unassembled WGS sequence"/>
</dbReference>
<keyword evidence="5" id="KW-1185">Reference proteome</keyword>
<dbReference type="GO" id="GO:0050531">
    <property type="term" value="F:mannosyl-3-phosphoglycerate phosphatase activity"/>
    <property type="evidence" value="ECO:0007669"/>
    <property type="project" value="InterPro"/>
</dbReference>
<dbReference type="GO" id="GO:0051479">
    <property type="term" value="P:mannosylglycerate biosynthetic process"/>
    <property type="evidence" value="ECO:0007669"/>
    <property type="project" value="InterPro"/>
</dbReference>
<gene>
    <name evidence="4" type="ORF">COO92_06835</name>
</gene>
<evidence type="ECO:0000313" key="4">
    <source>
        <dbReference type="EMBL" id="PKR59727.1"/>
    </source>
</evidence>
<evidence type="ECO:0000256" key="1">
    <source>
        <dbReference type="ARBA" id="ARBA00022723"/>
    </source>
</evidence>
<dbReference type="Pfam" id="PF08282">
    <property type="entry name" value="Hydrolase_3"/>
    <property type="match status" value="1"/>
</dbReference>
<dbReference type="InterPro" id="IPR006381">
    <property type="entry name" value="HAD-SF-IIB-MPGP"/>
</dbReference>
<reference evidence="4 5" key="1">
    <citation type="submission" date="2017-09" db="EMBL/GenBank/DDBJ databases">
        <title>Biodiversity and function of Thalassospira species in the particle-attached aromatic-hydrocarbon-degrading consortia from the surface seawater of the China South Sea.</title>
        <authorList>
            <person name="Dong C."/>
            <person name="Lai Q."/>
            <person name="Shao Z."/>
        </authorList>
    </citation>
    <scope>NUCLEOTIDE SEQUENCE [LARGE SCALE GENOMIC DNA]</scope>
    <source>
        <strain evidence="4 5">139Z-12</strain>
    </source>
</reference>
<dbReference type="Gene3D" id="3.30.980.20">
    <property type="entry name" value="Putative mannosyl-3-phosphoglycerate phosphatase, domain 2"/>
    <property type="match status" value="1"/>
</dbReference>